<proteinExistence type="predicted"/>
<dbReference type="InterPro" id="IPR010982">
    <property type="entry name" value="Lambda_DNA-bd_dom_sf"/>
</dbReference>
<dbReference type="PROSITE" id="PS50932">
    <property type="entry name" value="HTH_LACI_2"/>
    <property type="match status" value="1"/>
</dbReference>
<dbReference type="SMART" id="SM00354">
    <property type="entry name" value="HTH_LACI"/>
    <property type="match status" value="1"/>
</dbReference>
<dbReference type="RefSeq" id="WP_029509262.1">
    <property type="nucleotide sequence ID" value="NZ_DAITWI010000001.1"/>
</dbReference>
<dbReference type="SUPFAM" id="SSF53822">
    <property type="entry name" value="Periplasmic binding protein-like I"/>
    <property type="match status" value="1"/>
</dbReference>
<keyword evidence="1" id="KW-0805">Transcription regulation</keyword>
<evidence type="ECO:0000256" key="1">
    <source>
        <dbReference type="ARBA" id="ARBA00023015"/>
    </source>
</evidence>
<name>A0A6L7A6K6_LEULA</name>
<evidence type="ECO:0000313" key="6">
    <source>
        <dbReference type="Proteomes" id="UP000478636"/>
    </source>
</evidence>
<dbReference type="CDD" id="cd01392">
    <property type="entry name" value="HTH_LacI"/>
    <property type="match status" value="1"/>
</dbReference>
<dbReference type="EMBL" id="WSZI01000013">
    <property type="protein sequence ID" value="MWN20955.1"/>
    <property type="molecule type" value="Genomic_DNA"/>
</dbReference>
<dbReference type="GO" id="GO:0003700">
    <property type="term" value="F:DNA-binding transcription factor activity"/>
    <property type="evidence" value="ECO:0007669"/>
    <property type="project" value="TreeGrafter"/>
</dbReference>
<keyword evidence="3" id="KW-0804">Transcription</keyword>
<sequence>MVTIQDIANKSGVAMSTVSRALADSPKISVKTKERIKKMAQDMGYTPNFAARNLTQRESNTVGVVFQPQAVGSAENDFAMQLLFGINSQLVARQYLLTTATGSNWSEVYNAVKMMVEAGQVRRFILLYTVENDPISELLRENNARVVVTGEPEQAHHVLYVDNDNRRAGEEATRQLVDQFNLKAPLFVRTVADWRYERNREIGFHIAQPEGQILSLPIDFQAQKQVLKHYFELHPEIDGIVASDDKIGYLARHQAQAHLPTHPKLPTIAFNHSEYARLGGEDFYSVDVLPRSLGSEAVRLLFNDQRSVLEQTKATSVIVPYRLPEFGGETLNRMMPND</sequence>
<evidence type="ECO:0000256" key="2">
    <source>
        <dbReference type="ARBA" id="ARBA00023125"/>
    </source>
</evidence>
<dbReference type="PANTHER" id="PTHR30146:SF109">
    <property type="entry name" value="HTH-TYPE TRANSCRIPTIONAL REGULATOR GALS"/>
    <property type="match status" value="1"/>
</dbReference>
<dbReference type="SUPFAM" id="SSF47413">
    <property type="entry name" value="lambda repressor-like DNA-binding domains"/>
    <property type="match status" value="1"/>
</dbReference>
<dbReference type="Gene3D" id="3.40.50.2300">
    <property type="match status" value="2"/>
</dbReference>
<dbReference type="AlphaFoldDB" id="A0A6L7A6K6"/>
<dbReference type="PANTHER" id="PTHR30146">
    <property type="entry name" value="LACI-RELATED TRANSCRIPTIONAL REPRESSOR"/>
    <property type="match status" value="1"/>
</dbReference>
<comment type="caution">
    <text evidence="5">The sequence shown here is derived from an EMBL/GenBank/DDBJ whole genome shotgun (WGS) entry which is preliminary data.</text>
</comment>
<protein>
    <submittedName>
        <fullName evidence="5">LacI family DNA-binding transcriptional regulator</fullName>
    </submittedName>
</protein>
<dbReference type="InterPro" id="IPR028082">
    <property type="entry name" value="Peripla_BP_I"/>
</dbReference>
<dbReference type="Proteomes" id="UP000478636">
    <property type="component" value="Unassembled WGS sequence"/>
</dbReference>
<dbReference type="InterPro" id="IPR000843">
    <property type="entry name" value="HTH_LacI"/>
</dbReference>
<reference evidence="5 6" key="1">
    <citation type="submission" date="2019-12" db="EMBL/GenBank/DDBJ databases">
        <title>Complete genome sequence of Leuconostoc lactis strain AVN1 provides insights into metabolic potential.</title>
        <authorList>
            <person name="Besrour N."/>
            <person name="Najjari A."/>
            <person name="Fhoula I."/>
            <person name="Jaballah S."/>
            <person name="Klibi N."/>
            <person name="Ouzari H.I."/>
        </authorList>
    </citation>
    <scope>NUCLEOTIDE SEQUENCE [LARGE SCALE GENOMIC DNA]</scope>
    <source>
        <strain evidence="5 6">AVN1</strain>
    </source>
</reference>
<feature type="domain" description="HTH lacI-type" evidence="4">
    <location>
        <begin position="2"/>
        <end position="56"/>
    </location>
</feature>
<dbReference type="Gene3D" id="1.10.260.40">
    <property type="entry name" value="lambda repressor-like DNA-binding domains"/>
    <property type="match status" value="1"/>
</dbReference>
<dbReference type="GO" id="GO:0000976">
    <property type="term" value="F:transcription cis-regulatory region binding"/>
    <property type="evidence" value="ECO:0007669"/>
    <property type="project" value="TreeGrafter"/>
</dbReference>
<organism evidence="5 6">
    <name type="scientific">Leuconostoc lactis</name>
    <dbReference type="NCBI Taxonomy" id="1246"/>
    <lineage>
        <taxon>Bacteria</taxon>
        <taxon>Bacillati</taxon>
        <taxon>Bacillota</taxon>
        <taxon>Bacilli</taxon>
        <taxon>Lactobacillales</taxon>
        <taxon>Lactobacillaceae</taxon>
        <taxon>Leuconostoc</taxon>
    </lineage>
</organism>
<accession>A0A6L7A6K6</accession>
<evidence type="ECO:0000256" key="3">
    <source>
        <dbReference type="ARBA" id="ARBA00023163"/>
    </source>
</evidence>
<dbReference type="Pfam" id="PF00356">
    <property type="entry name" value="LacI"/>
    <property type="match status" value="1"/>
</dbReference>
<gene>
    <name evidence="5" type="ORF">GQS40_04610</name>
</gene>
<keyword evidence="2 5" id="KW-0238">DNA-binding</keyword>
<evidence type="ECO:0000259" key="4">
    <source>
        <dbReference type="PROSITE" id="PS50932"/>
    </source>
</evidence>
<evidence type="ECO:0000313" key="5">
    <source>
        <dbReference type="EMBL" id="MWN20955.1"/>
    </source>
</evidence>